<evidence type="ECO:0000313" key="2">
    <source>
        <dbReference type="EMBL" id="UZJ24600.1"/>
    </source>
</evidence>
<dbReference type="EMBL" id="CP110615">
    <property type="protein sequence ID" value="UZJ24600.1"/>
    <property type="molecule type" value="Genomic_DNA"/>
</dbReference>
<evidence type="ECO:0000256" key="1">
    <source>
        <dbReference type="SAM" id="MobiDB-lite"/>
    </source>
</evidence>
<dbReference type="Proteomes" id="UP001164965">
    <property type="component" value="Chromosome"/>
</dbReference>
<evidence type="ECO:0000313" key="3">
    <source>
        <dbReference type="Proteomes" id="UP001164965"/>
    </source>
</evidence>
<name>A0ABY6NYY2_9NOCA</name>
<feature type="compositionally biased region" description="Basic and acidic residues" evidence="1">
    <location>
        <begin position="63"/>
        <end position="74"/>
    </location>
</feature>
<feature type="compositionally biased region" description="Acidic residues" evidence="1">
    <location>
        <begin position="91"/>
        <end position="111"/>
    </location>
</feature>
<keyword evidence="3" id="KW-1185">Reference proteome</keyword>
<proteinExistence type="predicted"/>
<sequence length="117" mass="12639">MADDEDNDLNQDLNEETLDASEASDSDELGERVGDDGYDAPDGWSGANRTGTTENEELEGESLDEKLAEERPDTPLEEQPAVPVAARPESELDESVDEVVDDEAADVEDTTDLVPEA</sequence>
<accession>A0ABY6NYY2</accession>
<gene>
    <name evidence="2" type="ORF">RHODO2019_15970</name>
</gene>
<dbReference type="RefSeq" id="WP_265382707.1">
    <property type="nucleotide sequence ID" value="NZ_CP110615.1"/>
</dbReference>
<feature type="compositionally biased region" description="Acidic residues" evidence="1">
    <location>
        <begin position="1"/>
        <end position="28"/>
    </location>
</feature>
<protein>
    <submittedName>
        <fullName evidence="2">Uncharacterized protein</fullName>
    </submittedName>
</protein>
<reference evidence="2" key="1">
    <citation type="submission" date="2022-10" db="EMBL/GenBank/DDBJ databases">
        <title>Rhodococcus sp.75.</title>
        <authorList>
            <person name="Sun M."/>
        </authorList>
    </citation>
    <scope>NUCLEOTIDE SEQUENCE</scope>
    <source>
        <strain evidence="2">75</strain>
    </source>
</reference>
<organism evidence="2 3">
    <name type="scientific">Rhodococcus antarcticus</name>
    <dbReference type="NCBI Taxonomy" id="2987751"/>
    <lineage>
        <taxon>Bacteria</taxon>
        <taxon>Bacillati</taxon>
        <taxon>Actinomycetota</taxon>
        <taxon>Actinomycetes</taxon>
        <taxon>Mycobacteriales</taxon>
        <taxon>Nocardiaceae</taxon>
        <taxon>Rhodococcus</taxon>
    </lineage>
</organism>
<feature type="region of interest" description="Disordered" evidence="1">
    <location>
        <begin position="1"/>
        <end position="117"/>
    </location>
</feature>